<proteinExistence type="predicted"/>
<keyword evidence="2" id="KW-1185">Reference proteome</keyword>
<dbReference type="RefSeq" id="WP_189332993.1">
    <property type="nucleotide sequence ID" value="NZ_AP023356.1"/>
</dbReference>
<evidence type="ECO:0000313" key="2">
    <source>
        <dbReference type="Proteomes" id="UP000676967"/>
    </source>
</evidence>
<protein>
    <submittedName>
        <fullName evidence="1">Uncharacterized protein</fullName>
    </submittedName>
</protein>
<organism evidence="1 2">
    <name type="scientific">Actinoplanes ianthinogenes</name>
    <dbReference type="NCBI Taxonomy" id="122358"/>
    <lineage>
        <taxon>Bacteria</taxon>
        <taxon>Bacillati</taxon>
        <taxon>Actinomycetota</taxon>
        <taxon>Actinomycetes</taxon>
        <taxon>Micromonosporales</taxon>
        <taxon>Micromonosporaceae</taxon>
        <taxon>Actinoplanes</taxon>
    </lineage>
</organism>
<accession>A0ABM7M3E1</accession>
<gene>
    <name evidence="1" type="ORF">Aiant_68210</name>
</gene>
<evidence type="ECO:0000313" key="1">
    <source>
        <dbReference type="EMBL" id="BCJ46164.1"/>
    </source>
</evidence>
<reference evidence="1 2" key="1">
    <citation type="submission" date="2020-08" db="EMBL/GenBank/DDBJ databases">
        <title>Whole genome shotgun sequence of Actinoplanes ianthinogenes NBRC 13996.</title>
        <authorList>
            <person name="Komaki H."/>
            <person name="Tamura T."/>
        </authorList>
    </citation>
    <scope>NUCLEOTIDE SEQUENCE [LARGE SCALE GENOMIC DNA]</scope>
    <source>
        <strain evidence="1 2">NBRC 13996</strain>
    </source>
</reference>
<dbReference type="Proteomes" id="UP000676967">
    <property type="component" value="Chromosome"/>
</dbReference>
<dbReference type="EMBL" id="AP023356">
    <property type="protein sequence ID" value="BCJ46164.1"/>
    <property type="molecule type" value="Genomic_DNA"/>
</dbReference>
<name>A0ABM7M3E1_9ACTN</name>
<sequence length="391" mass="41549">MNTEPRGPVASPKSAVLFGAGADIGSNLLSLNDPARDGFAITDVVTRHIPSDKALAPLTSMQQLASRMLLADPALLDQLGIDEETRTLTVRGRPVRIHFLDVQDDAMLEIGHFDLAIVATHRDHIRSAEMLQRFRKLAGVVIGVAENDSLPAFYVPLAGADLGLLGVDTPAGLGTEGLFSLGSCQCVGWAAQLRGVLEAATLAGVSELGLERAELDIVHPDTASSSFGTAGVGARREDARDNLRPGFSQVRRSMMRLPGVSVLNTVSLRVLTQPPGYQVSRFFVRADLDLETVRAGFARAHEVLPNVIRTTDIPVGSRAFSASGVAATVLTAPSHLHVSRLSIGGARFTEIVTQAYVHNTVGYCASVLEAGRRLLADDLDVTLLPSLELTA</sequence>